<dbReference type="FunFam" id="1.10.287.950:FF:000001">
    <property type="entry name" value="Methyl-accepting chemotaxis sensory transducer"/>
    <property type="match status" value="1"/>
</dbReference>
<dbReference type="GO" id="GO:0005886">
    <property type="term" value="C:plasma membrane"/>
    <property type="evidence" value="ECO:0007669"/>
    <property type="project" value="TreeGrafter"/>
</dbReference>
<dbReference type="SMART" id="SM00283">
    <property type="entry name" value="MA"/>
    <property type="match status" value="1"/>
</dbReference>
<dbReference type="PROSITE" id="PS50885">
    <property type="entry name" value="HAMP"/>
    <property type="match status" value="1"/>
</dbReference>
<evidence type="ECO:0000259" key="9">
    <source>
        <dbReference type="PROSITE" id="PS50112"/>
    </source>
</evidence>
<dbReference type="STRING" id="29491.GCA_000820065_03652"/>
<evidence type="ECO:0000256" key="6">
    <source>
        <dbReference type="SAM" id="Coils"/>
    </source>
</evidence>
<sequence>MACRTRIRLMTQSFFGNLFGNGSAHALLQTELTQLIGATRTLQQGIAQGDLPTQLEPGTLSGPLRELCQEFNAVITLLGQRLSSSLTTISDNQALYDENLRVRKALDGASTNVMIADNNLDIVYMNEAVLAMLGQAESDIRKDLPNFDTRQLMGKNIDTFHKDPSHQRSMLAKLDKTYRAQISVGGRIFSLIANPVFNDSGERLGSVVEWADRTKEIAIENEVKAANTAAKLAAAESLRVKKALDGATTNVMIADTDLNIIYMNESVRAMLSEAESDIKKELYSFNSATLMGANIDSFHKNPGHQRSMLAKLNNTYQTQILLGGRTFSLIANPVFGDDGERLGSVVEWSDRTKEVAIEREMSEIVQAVIKGELHRRMDLTGKSGFFQTLGEGINHIAEVIDTSLNDVIRVVQCLARGDLTQTIEADYPGVFGTTKDSLNQTIVSLTNIVTEVRGASDNLSSASEQVSATAQSISQSSSEQASSMEQTSASIEQMSASINQNTDNAQITDGMASKAAKEAMEGGEAVKLTVDAMKQIAKRIGIIDDIAYQTNLLALNAAIEAARAGDHGKGFAVVAAEVRKLAERSQVAAQEIGELASSSVDMAEKAGRLLDQMVPSINKTSDLVQEISAASAEQSTGVSQINIAMNQLSQVTQQNASCSEELAATAEEMSSQAEQLQLAMEFFTLEQHKSGASQKAAPPRAATRGRFVTDGNGQDGFGASPRPRNDGDFVRF</sequence>
<dbReference type="Proteomes" id="UP000000225">
    <property type="component" value="Chromosome"/>
</dbReference>
<dbReference type="FunFam" id="3.30.450.20:FF:000075">
    <property type="entry name" value="Methyl-accepting chemotaxis protein"/>
    <property type="match status" value="2"/>
</dbReference>
<dbReference type="AlphaFoldDB" id="A4SQT5"/>
<feature type="region of interest" description="Disordered" evidence="7">
    <location>
        <begin position="689"/>
        <end position="732"/>
    </location>
</feature>
<organism evidence="11 12">
    <name type="scientific">Aeromonas salmonicida (strain A449)</name>
    <dbReference type="NCBI Taxonomy" id="382245"/>
    <lineage>
        <taxon>Bacteria</taxon>
        <taxon>Pseudomonadati</taxon>
        <taxon>Pseudomonadota</taxon>
        <taxon>Gammaproteobacteria</taxon>
        <taxon>Aeromonadales</taxon>
        <taxon>Aeromonadaceae</taxon>
        <taxon>Aeromonas</taxon>
    </lineage>
</organism>
<dbReference type="KEGG" id="asa:ASA_3269"/>
<dbReference type="eggNOG" id="COG0840">
    <property type="taxonomic scope" value="Bacteria"/>
</dbReference>
<evidence type="ECO:0000256" key="4">
    <source>
        <dbReference type="ARBA" id="ARBA00029447"/>
    </source>
</evidence>
<dbReference type="Pfam" id="PF18947">
    <property type="entry name" value="HAMP_2"/>
    <property type="match status" value="1"/>
</dbReference>
<comment type="subcellular location">
    <subcellularLocation>
        <location evidence="1">Membrane</location>
    </subcellularLocation>
</comment>
<dbReference type="Gene3D" id="1.10.287.950">
    <property type="entry name" value="Methyl-accepting chemotaxis protein"/>
    <property type="match status" value="1"/>
</dbReference>
<feature type="compositionally biased region" description="Low complexity" evidence="7">
    <location>
        <begin position="467"/>
        <end position="490"/>
    </location>
</feature>
<dbReference type="CDD" id="cd11386">
    <property type="entry name" value="MCP_signal"/>
    <property type="match status" value="1"/>
</dbReference>
<dbReference type="GO" id="GO:0007165">
    <property type="term" value="P:signal transduction"/>
    <property type="evidence" value="ECO:0007669"/>
    <property type="project" value="UniProtKB-KW"/>
</dbReference>
<dbReference type="PROSITE" id="PS50112">
    <property type="entry name" value="PAS"/>
    <property type="match status" value="1"/>
</dbReference>
<dbReference type="SMART" id="SM00304">
    <property type="entry name" value="HAMP"/>
    <property type="match status" value="2"/>
</dbReference>
<feature type="domain" description="PAS" evidence="9">
    <location>
        <begin position="98"/>
        <end position="140"/>
    </location>
</feature>
<dbReference type="InterPro" id="IPR035965">
    <property type="entry name" value="PAS-like_dom_sf"/>
</dbReference>
<keyword evidence="6" id="KW-0175">Coiled coil</keyword>
<dbReference type="SUPFAM" id="SSF55785">
    <property type="entry name" value="PYP-like sensor domain (PAS domain)"/>
    <property type="match status" value="1"/>
</dbReference>
<evidence type="ECO:0000256" key="7">
    <source>
        <dbReference type="SAM" id="MobiDB-lite"/>
    </source>
</evidence>
<proteinExistence type="inferred from homology"/>
<dbReference type="HOGENOM" id="CLU_000445_107_26_6"/>
<evidence type="ECO:0000256" key="1">
    <source>
        <dbReference type="ARBA" id="ARBA00004370"/>
    </source>
</evidence>
<dbReference type="GO" id="GO:0004888">
    <property type="term" value="F:transmembrane signaling receptor activity"/>
    <property type="evidence" value="ECO:0007669"/>
    <property type="project" value="TreeGrafter"/>
</dbReference>
<protein>
    <submittedName>
        <fullName evidence="11">Methyl-accepting chemotaxis protein</fullName>
    </submittedName>
</protein>
<dbReference type="InterPro" id="IPR000014">
    <property type="entry name" value="PAS"/>
</dbReference>
<keyword evidence="3 5" id="KW-0807">Transducer</keyword>
<evidence type="ECO:0000256" key="5">
    <source>
        <dbReference type="PROSITE-ProRule" id="PRU00284"/>
    </source>
</evidence>
<evidence type="ECO:0000256" key="3">
    <source>
        <dbReference type="ARBA" id="ARBA00023224"/>
    </source>
</evidence>
<gene>
    <name evidence="11" type="ordered locus">ASA_3269</name>
</gene>
<dbReference type="InterPro" id="IPR051310">
    <property type="entry name" value="MCP_chemotaxis"/>
</dbReference>
<feature type="compositionally biased region" description="Basic and acidic residues" evidence="7">
    <location>
        <begin position="723"/>
        <end position="732"/>
    </location>
</feature>
<dbReference type="SUPFAM" id="SSF58104">
    <property type="entry name" value="Methyl-accepting chemotaxis protein (MCP) signaling domain"/>
    <property type="match status" value="1"/>
</dbReference>
<comment type="similarity">
    <text evidence="4">Belongs to the methyl-accepting chemotaxis (MCP) protein family.</text>
</comment>
<dbReference type="Gene3D" id="3.30.450.20">
    <property type="entry name" value="PAS domain"/>
    <property type="match status" value="2"/>
</dbReference>
<name>A4SQT5_AERS4</name>
<dbReference type="InterPro" id="IPR004089">
    <property type="entry name" value="MCPsignal_dom"/>
</dbReference>
<evidence type="ECO:0000313" key="11">
    <source>
        <dbReference type="EMBL" id="ABO91257.1"/>
    </source>
</evidence>
<evidence type="ECO:0000259" key="10">
    <source>
        <dbReference type="PROSITE" id="PS50885"/>
    </source>
</evidence>
<dbReference type="PROSITE" id="PS50111">
    <property type="entry name" value="CHEMOTAXIS_TRANSDUC_2"/>
    <property type="match status" value="1"/>
</dbReference>
<feature type="coiled-coil region" evidence="6">
    <location>
        <begin position="659"/>
        <end position="686"/>
    </location>
</feature>
<dbReference type="InterPro" id="IPR003660">
    <property type="entry name" value="HAMP_dom"/>
</dbReference>
<dbReference type="PANTHER" id="PTHR43531:SF11">
    <property type="entry name" value="METHYL-ACCEPTING CHEMOTAXIS PROTEIN 3"/>
    <property type="match status" value="1"/>
</dbReference>
<reference evidence="12" key="1">
    <citation type="journal article" date="2008" name="BMC Genomics">
        <title>The genome of Aeromonas salmonicida subsp. salmonicida A449: insights into the evolution of a fish pathogen.</title>
        <authorList>
            <person name="Reith M.E."/>
            <person name="Singh R.K."/>
            <person name="Curtis B."/>
            <person name="Boyd J.M."/>
            <person name="Bouevitch A."/>
            <person name="Kimball J."/>
            <person name="Munholland J."/>
            <person name="Murphy C."/>
            <person name="Sarty D."/>
            <person name="Williams J."/>
            <person name="Nash J.H."/>
            <person name="Johnson S.C."/>
            <person name="Brown L.L."/>
        </authorList>
    </citation>
    <scope>NUCLEOTIDE SEQUENCE [LARGE SCALE GENOMIC DNA]</scope>
    <source>
        <strain evidence="12">A449</strain>
    </source>
</reference>
<feature type="domain" description="HAMP" evidence="10">
    <location>
        <begin position="398"/>
        <end position="450"/>
    </location>
</feature>
<keyword evidence="2" id="KW-0145">Chemotaxis</keyword>
<evidence type="ECO:0000259" key="8">
    <source>
        <dbReference type="PROSITE" id="PS50111"/>
    </source>
</evidence>
<dbReference type="PANTHER" id="PTHR43531">
    <property type="entry name" value="PROTEIN ICFG"/>
    <property type="match status" value="1"/>
</dbReference>
<dbReference type="Pfam" id="PF00015">
    <property type="entry name" value="MCPsignal"/>
    <property type="match status" value="1"/>
</dbReference>
<feature type="domain" description="Methyl-accepting transducer" evidence="8">
    <location>
        <begin position="455"/>
        <end position="670"/>
    </location>
</feature>
<evidence type="ECO:0000313" key="12">
    <source>
        <dbReference type="Proteomes" id="UP000000225"/>
    </source>
</evidence>
<evidence type="ECO:0000256" key="2">
    <source>
        <dbReference type="ARBA" id="ARBA00022500"/>
    </source>
</evidence>
<feature type="region of interest" description="Disordered" evidence="7">
    <location>
        <begin position="466"/>
        <end position="490"/>
    </location>
</feature>
<dbReference type="EMBL" id="CP000644">
    <property type="protein sequence ID" value="ABO91257.1"/>
    <property type="molecule type" value="Genomic_DNA"/>
</dbReference>
<accession>A4SQT5</accession>
<dbReference type="GO" id="GO:0006935">
    <property type="term" value="P:chemotaxis"/>
    <property type="evidence" value="ECO:0007669"/>
    <property type="project" value="UniProtKB-KW"/>
</dbReference>
<dbReference type="Pfam" id="PF13188">
    <property type="entry name" value="PAS_8"/>
    <property type="match status" value="2"/>
</dbReference>